<sequence length="173" mass="20108">MKGLYEPEYIKILRKSQFRGKDQLAILDRGRLSGYRGITDIAFNKIDKAFILVNDFIDKIYNKLEMVVIDHTTKDQANFDEVREAQMHPNNPVPCEPGTEKETCHSSPSIDFEDLNILQEKLASLLLFKASYSSRYHHPTCKKNTYGLTQYETIQFKQSMISLINQMNRSPHF</sequence>
<keyword evidence="2" id="KW-1185">Reference proteome</keyword>
<protein>
    <submittedName>
        <fullName evidence="1">Uncharacterized protein</fullName>
    </submittedName>
</protein>
<dbReference type="EMBL" id="JAPCXB010000090">
    <property type="protein sequence ID" value="KAJ1608798.1"/>
    <property type="molecule type" value="Genomic_DNA"/>
</dbReference>
<proteinExistence type="predicted"/>
<reference evidence="1" key="1">
    <citation type="submission" date="2022-10" db="EMBL/GenBank/DDBJ databases">
        <title>Adaptive evolution leads to modifications in subtelomeric GC content in a zoonotic Cryptosporidium species.</title>
        <authorList>
            <person name="Li J."/>
            <person name="Feng Y."/>
            <person name="Xiao L."/>
        </authorList>
    </citation>
    <scope>NUCLEOTIDE SEQUENCE</scope>
    <source>
        <strain evidence="1">25894</strain>
    </source>
</reference>
<name>A0ABQ8P575_9CRYT</name>
<organism evidence="1 2">
    <name type="scientific">Cryptosporidium canis</name>
    <dbReference type="NCBI Taxonomy" id="195482"/>
    <lineage>
        <taxon>Eukaryota</taxon>
        <taxon>Sar</taxon>
        <taxon>Alveolata</taxon>
        <taxon>Apicomplexa</taxon>
        <taxon>Conoidasida</taxon>
        <taxon>Coccidia</taxon>
        <taxon>Eucoccidiorida</taxon>
        <taxon>Eimeriorina</taxon>
        <taxon>Cryptosporidiidae</taxon>
        <taxon>Cryptosporidium</taxon>
    </lineage>
</organism>
<gene>
    <name evidence="1" type="ORF">OJ252_2420</name>
</gene>
<accession>A0ABQ8P575</accession>
<evidence type="ECO:0000313" key="1">
    <source>
        <dbReference type="EMBL" id="KAJ1608798.1"/>
    </source>
</evidence>
<dbReference type="Proteomes" id="UP001071777">
    <property type="component" value="Unassembled WGS sequence"/>
</dbReference>
<evidence type="ECO:0000313" key="2">
    <source>
        <dbReference type="Proteomes" id="UP001071777"/>
    </source>
</evidence>
<comment type="caution">
    <text evidence="1">The sequence shown here is derived from an EMBL/GenBank/DDBJ whole genome shotgun (WGS) entry which is preliminary data.</text>
</comment>